<keyword evidence="3" id="KW-1185">Reference proteome</keyword>
<comment type="caution">
    <text evidence="2">The sequence shown here is derived from an EMBL/GenBank/DDBJ whole genome shotgun (WGS) entry which is preliminary data.</text>
</comment>
<evidence type="ECO:0000313" key="3">
    <source>
        <dbReference type="Proteomes" id="UP000075320"/>
    </source>
</evidence>
<evidence type="ECO:0000256" key="1">
    <source>
        <dbReference type="SAM" id="SignalP"/>
    </source>
</evidence>
<gene>
    <name evidence="2" type="ORF">AZI86_11280</name>
</gene>
<proteinExistence type="predicted"/>
<sequence length="748" mass="83875">MKLHFAKKHLIAAAILLTQVTAVSPAMAEAMRCESVFTKGAVSPVARLQAVDKISYKDLIELDAQGFAFAKGSLKTAGKEMQFGFESEYTLNEVGPLTNFYGPAPEAGISKQAWLAMPVEKRMEWVFAKAKSIPFGAKDPVMVLLDKNPELSFLPQQLIKDDTGNVEIVVAPANRFETWLNQVRWINKNLGVGSMQAMISQPKESFFAPSGDIKEVTLKEDIGYFNFVHEADVLSRMAQGAEKFAADNSKEVMRPFLHPYLGPMVKFRHKKMVEAMTEVAHGKILNPEETAAIIKLEHSFKYIGSSSWRPDIAGTTRVSQEVRDAHKDEALLVDRVARSIYYAQKGRSPFVGMDKIKVLDTQSDFEKFTPEVQNLLKTIYPSKAPKKFEFDKAILVHETFRNFAYPLKSWRPTLQALDASGLSKTVSAAQEAYVAKLTQIAADHAQGQITTEQARALTQGALSQFAVESRLNETFVNFQSVLPKRYSEGHTGLMAPRRGLELRLASFKNQWKDNVQVIPGVTFKYRDGEQKTNTDRDVLMISTDGLSAAQVSKLEKDYLDMITIQAMTFPLKERASHTLVQVDGKVYNFGYNPIQYFSKFRTGDYAAASSRRLEPIVLLSRLEEVNMTKYIANIKDNKNAVLGRFRLEGDPRTHGKIDNNKSECGNNCTTWVTGAPIGKNGESLVWLLGGDRTVPWVQQNPGWLGSWMVGTASLERVPMVAYWTPKSIQNSLKEDFTDNTLNWDFNRK</sequence>
<protein>
    <submittedName>
        <fullName evidence="2">Uncharacterized protein</fullName>
    </submittedName>
</protein>
<feature type="signal peptide" evidence="1">
    <location>
        <begin position="1"/>
        <end position="28"/>
    </location>
</feature>
<keyword evidence="1" id="KW-0732">Signal</keyword>
<organism evidence="2 3">
    <name type="scientific">Bdellovibrio bacteriovorus</name>
    <dbReference type="NCBI Taxonomy" id="959"/>
    <lineage>
        <taxon>Bacteria</taxon>
        <taxon>Pseudomonadati</taxon>
        <taxon>Bdellovibrionota</taxon>
        <taxon>Bdellovibrionia</taxon>
        <taxon>Bdellovibrionales</taxon>
        <taxon>Pseudobdellovibrionaceae</taxon>
        <taxon>Bdellovibrio</taxon>
    </lineage>
</organism>
<dbReference type="AlphaFoldDB" id="A0A150WL98"/>
<dbReference type="RefSeq" id="WP_061835290.1">
    <property type="nucleotide sequence ID" value="NZ_LUKE01000002.1"/>
</dbReference>
<name>A0A150WL98_BDEBC</name>
<feature type="chain" id="PRO_5007573147" evidence="1">
    <location>
        <begin position="29"/>
        <end position="748"/>
    </location>
</feature>
<dbReference type="Proteomes" id="UP000075320">
    <property type="component" value="Unassembled WGS sequence"/>
</dbReference>
<reference evidence="2 3" key="1">
    <citation type="submission" date="2016-03" db="EMBL/GenBank/DDBJ databases">
        <authorList>
            <person name="Ploux O."/>
        </authorList>
    </citation>
    <scope>NUCLEOTIDE SEQUENCE [LARGE SCALE GENOMIC DNA]</scope>
    <source>
        <strain evidence="2 3">R0</strain>
    </source>
</reference>
<accession>A0A150WL98</accession>
<dbReference type="EMBL" id="LUKE01000002">
    <property type="protein sequence ID" value="KYG64779.1"/>
    <property type="molecule type" value="Genomic_DNA"/>
</dbReference>
<evidence type="ECO:0000313" key="2">
    <source>
        <dbReference type="EMBL" id="KYG64779.1"/>
    </source>
</evidence>